<dbReference type="Proteomes" id="UP000015105">
    <property type="component" value="Chromosome 7D"/>
</dbReference>
<reference evidence="5" key="4">
    <citation type="submission" date="2019-03" db="UniProtKB">
        <authorList>
            <consortium name="EnsemblPlants"/>
        </authorList>
    </citation>
    <scope>IDENTIFICATION</scope>
</reference>
<protein>
    <recommendedName>
        <fullName evidence="4">Non-haem dioxygenase N-terminal domain-containing protein</fullName>
    </recommendedName>
</protein>
<dbReference type="Pfam" id="PF14226">
    <property type="entry name" value="DIOX_N"/>
    <property type="match status" value="1"/>
</dbReference>
<dbReference type="GO" id="GO:0016491">
    <property type="term" value="F:oxidoreductase activity"/>
    <property type="evidence" value="ECO:0007669"/>
    <property type="project" value="UniProtKB-KW"/>
</dbReference>
<reference evidence="5" key="5">
    <citation type="journal article" date="2021" name="G3 (Bethesda)">
        <title>Aegilops tauschii genome assembly Aet v5.0 features greater sequence contiguity and improved annotation.</title>
        <authorList>
            <person name="Wang L."/>
            <person name="Zhu T."/>
            <person name="Rodriguez J.C."/>
            <person name="Deal K.R."/>
            <person name="Dubcovsky J."/>
            <person name="McGuire P.E."/>
            <person name="Lux T."/>
            <person name="Spannagl M."/>
            <person name="Mayer K.F.X."/>
            <person name="Baldrich P."/>
            <person name="Meyers B.C."/>
            <person name="Huo N."/>
            <person name="Gu Y.Q."/>
            <person name="Zhou H."/>
            <person name="Devos K.M."/>
            <person name="Bennetzen J.L."/>
            <person name="Unver T."/>
            <person name="Budak H."/>
            <person name="Gulick P.J."/>
            <person name="Galiba G."/>
            <person name="Kalapos B."/>
            <person name="Nelson D.R."/>
            <person name="Li P."/>
            <person name="You F.M."/>
            <person name="Luo M.C."/>
            <person name="Dvorak J."/>
        </authorList>
    </citation>
    <scope>NUCLEOTIDE SEQUENCE [LARGE SCALE GENOMIC DNA]</scope>
    <source>
        <strain evidence="5">cv. AL8/78</strain>
    </source>
</reference>
<evidence type="ECO:0000313" key="5">
    <source>
        <dbReference type="EnsemblPlants" id="AET7Gv21059500.5"/>
    </source>
</evidence>
<proteinExistence type="predicted"/>
<evidence type="ECO:0000313" key="6">
    <source>
        <dbReference type="Proteomes" id="UP000015105"/>
    </source>
</evidence>
<dbReference type="AlphaFoldDB" id="A0A453ST48"/>
<dbReference type="SUPFAM" id="SSF51197">
    <property type="entry name" value="Clavaminate synthase-like"/>
    <property type="match status" value="1"/>
</dbReference>
<keyword evidence="2" id="KW-0560">Oxidoreductase</keyword>
<sequence>MAEVRDVTRSFFQLPLEEKRKIRLTPRTGYRGYQRVGENITNGKLDKHEAIDCYAHIEPGKYGDLGKHLEGDNLWYVSQSHLYKMYFHVKQHVFTEIIW</sequence>
<evidence type="ECO:0000256" key="1">
    <source>
        <dbReference type="ARBA" id="ARBA00022723"/>
    </source>
</evidence>
<reference evidence="6" key="2">
    <citation type="journal article" date="2017" name="Nat. Plants">
        <title>The Aegilops tauschii genome reveals multiple impacts of transposons.</title>
        <authorList>
            <person name="Zhao G."/>
            <person name="Zou C."/>
            <person name="Li K."/>
            <person name="Wang K."/>
            <person name="Li T."/>
            <person name="Gao L."/>
            <person name="Zhang X."/>
            <person name="Wang H."/>
            <person name="Yang Z."/>
            <person name="Liu X."/>
            <person name="Jiang W."/>
            <person name="Mao L."/>
            <person name="Kong X."/>
            <person name="Jiao Y."/>
            <person name="Jia J."/>
        </authorList>
    </citation>
    <scope>NUCLEOTIDE SEQUENCE [LARGE SCALE GENOMIC DNA]</scope>
    <source>
        <strain evidence="6">cv. AL8/78</strain>
    </source>
</reference>
<reference evidence="5" key="3">
    <citation type="journal article" date="2017" name="Nature">
        <title>Genome sequence of the progenitor of the wheat D genome Aegilops tauschii.</title>
        <authorList>
            <person name="Luo M.C."/>
            <person name="Gu Y.Q."/>
            <person name="Puiu D."/>
            <person name="Wang H."/>
            <person name="Twardziok S.O."/>
            <person name="Deal K.R."/>
            <person name="Huo N."/>
            <person name="Zhu T."/>
            <person name="Wang L."/>
            <person name="Wang Y."/>
            <person name="McGuire P.E."/>
            <person name="Liu S."/>
            <person name="Long H."/>
            <person name="Ramasamy R.K."/>
            <person name="Rodriguez J.C."/>
            <person name="Van S.L."/>
            <person name="Yuan L."/>
            <person name="Wang Z."/>
            <person name="Xia Z."/>
            <person name="Xiao L."/>
            <person name="Anderson O.D."/>
            <person name="Ouyang S."/>
            <person name="Liang Y."/>
            <person name="Zimin A.V."/>
            <person name="Pertea G."/>
            <person name="Qi P."/>
            <person name="Bennetzen J.L."/>
            <person name="Dai X."/>
            <person name="Dawson M.W."/>
            <person name="Muller H.G."/>
            <person name="Kugler K."/>
            <person name="Rivarola-Duarte L."/>
            <person name="Spannagl M."/>
            <person name="Mayer K.F.X."/>
            <person name="Lu F.H."/>
            <person name="Bevan M.W."/>
            <person name="Leroy P."/>
            <person name="Li P."/>
            <person name="You F.M."/>
            <person name="Sun Q."/>
            <person name="Liu Z."/>
            <person name="Lyons E."/>
            <person name="Wicker T."/>
            <person name="Salzberg S.L."/>
            <person name="Devos K.M."/>
            <person name="Dvorak J."/>
        </authorList>
    </citation>
    <scope>NUCLEOTIDE SEQUENCE [LARGE SCALE GENOMIC DNA]</scope>
    <source>
        <strain evidence="5">cv. AL8/78</strain>
    </source>
</reference>
<accession>A0A453ST48</accession>
<evidence type="ECO:0000256" key="3">
    <source>
        <dbReference type="ARBA" id="ARBA00023004"/>
    </source>
</evidence>
<evidence type="ECO:0000259" key="4">
    <source>
        <dbReference type="Pfam" id="PF14226"/>
    </source>
</evidence>
<dbReference type="Gene3D" id="2.60.120.330">
    <property type="entry name" value="B-lactam Antibiotic, Isopenicillin N Synthase, Chain"/>
    <property type="match status" value="1"/>
</dbReference>
<feature type="domain" description="Non-haem dioxygenase N-terminal" evidence="4">
    <location>
        <begin position="1"/>
        <end position="75"/>
    </location>
</feature>
<evidence type="ECO:0000256" key="2">
    <source>
        <dbReference type="ARBA" id="ARBA00023002"/>
    </source>
</evidence>
<organism evidence="5 6">
    <name type="scientific">Aegilops tauschii subsp. strangulata</name>
    <name type="common">Goatgrass</name>
    <dbReference type="NCBI Taxonomy" id="200361"/>
    <lineage>
        <taxon>Eukaryota</taxon>
        <taxon>Viridiplantae</taxon>
        <taxon>Streptophyta</taxon>
        <taxon>Embryophyta</taxon>
        <taxon>Tracheophyta</taxon>
        <taxon>Spermatophyta</taxon>
        <taxon>Magnoliopsida</taxon>
        <taxon>Liliopsida</taxon>
        <taxon>Poales</taxon>
        <taxon>Poaceae</taxon>
        <taxon>BOP clade</taxon>
        <taxon>Pooideae</taxon>
        <taxon>Triticodae</taxon>
        <taxon>Triticeae</taxon>
        <taxon>Triticinae</taxon>
        <taxon>Aegilops</taxon>
    </lineage>
</organism>
<dbReference type="EnsemblPlants" id="AET7Gv21059500.5">
    <property type="protein sequence ID" value="AET7Gv21059500.5"/>
    <property type="gene ID" value="AET7Gv21059500"/>
</dbReference>
<reference evidence="6" key="1">
    <citation type="journal article" date="2014" name="Science">
        <title>Ancient hybridizations among the ancestral genomes of bread wheat.</title>
        <authorList>
            <consortium name="International Wheat Genome Sequencing Consortium,"/>
            <person name="Marcussen T."/>
            <person name="Sandve S.R."/>
            <person name="Heier L."/>
            <person name="Spannagl M."/>
            <person name="Pfeifer M."/>
            <person name="Jakobsen K.S."/>
            <person name="Wulff B.B."/>
            <person name="Steuernagel B."/>
            <person name="Mayer K.F."/>
            <person name="Olsen O.A."/>
        </authorList>
    </citation>
    <scope>NUCLEOTIDE SEQUENCE [LARGE SCALE GENOMIC DNA]</scope>
    <source>
        <strain evidence="6">cv. AL8/78</strain>
    </source>
</reference>
<dbReference type="GO" id="GO:0046872">
    <property type="term" value="F:metal ion binding"/>
    <property type="evidence" value="ECO:0007669"/>
    <property type="project" value="UniProtKB-KW"/>
</dbReference>
<keyword evidence="3" id="KW-0408">Iron</keyword>
<keyword evidence="1" id="KW-0479">Metal-binding</keyword>
<keyword evidence="6" id="KW-1185">Reference proteome</keyword>
<dbReference type="InterPro" id="IPR027443">
    <property type="entry name" value="IPNS-like_sf"/>
</dbReference>
<dbReference type="Gramene" id="AET7Gv21059500.5">
    <property type="protein sequence ID" value="AET7Gv21059500.5"/>
    <property type="gene ID" value="AET7Gv21059500"/>
</dbReference>
<dbReference type="InterPro" id="IPR026992">
    <property type="entry name" value="DIOX_N"/>
</dbReference>
<name>A0A453ST48_AEGTS</name>